<reference evidence="2" key="1">
    <citation type="journal article" date="2019" name="Int. J. Syst. Evol. Microbiol.">
        <title>The Global Catalogue of Microorganisms (GCM) 10K type strain sequencing project: providing services to taxonomists for standard genome sequencing and annotation.</title>
        <authorList>
            <consortium name="The Broad Institute Genomics Platform"/>
            <consortium name="The Broad Institute Genome Sequencing Center for Infectious Disease"/>
            <person name="Wu L."/>
            <person name="Ma J."/>
        </authorList>
    </citation>
    <scope>NUCLEOTIDE SEQUENCE [LARGE SCALE GENOMIC DNA]</scope>
    <source>
        <strain evidence="2">NBRC 3271</strain>
    </source>
</reference>
<name>A0ABQ5WHY7_GLUJA</name>
<keyword evidence="2" id="KW-1185">Reference proteome</keyword>
<evidence type="ECO:0000313" key="1">
    <source>
        <dbReference type="EMBL" id="GLQ59610.1"/>
    </source>
</evidence>
<gene>
    <name evidence="1" type="ORF">GCM10010937_14130</name>
</gene>
<evidence type="ECO:0000313" key="2">
    <source>
        <dbReference type="Proteomes" id="UP001156613"/>
    </source>
</evidence>
<protein>
    <submittedName>
        <fullName evidence="1">Uncharacterized protein</fullName>
    </submittedName>
</protein>
<dbReference type="EMBL" id="BSNT01000041">
    <property type="protein sequence ID" value="GLQ59610.1"/>
    <property type="molecule type" value="Genomic_DNA"/>
</dbReference>
<comment type="caution">
    <text evidence="1">The sequence shown here is derived from an EMBL/GenBank/DDBJ whole genome shotgun (WGS) entry which is preliminary data.</text>
</comment>
<organism evidence="1 2">
    <name type="scientific">Gluconobacter japonicus</name>
    <dbReference type="NCBI Taxonomy" id="376620"/>
    <lineage>
        <taxon>Bacteria</taxon>
        <taxon>Pseudomonadati</taxon>
        <taxon>Pseudomonadota</taxon>
        <taxon>Alphaproteobacteria</taxon>
        <taxon>Acetobacterales</taxon>
        <taxon>Acetobacteraceae</taxon>
        <taxon>Gluconobacter</taxon>
    </lineage>
</organism>
<dbReference type="Proteomes" id="UP001156613">
    <property type="component" value="Unassembled WGS sequence"/>
</dbReference>
<proteinExistence type="predicted"/>
<sequence>MLNVAKVKAYGVAGLNAVTTILSIDAVSSAIGASSVTAIETAGLALQNALTAFLNAAGSNVTITYDSTSFKSQIDSILADLQNVSSLLGTAISQASSMVPGSILENASTAVSALKTILSLFEGVLGIVSAPVSRMTEEQAFQILHVFL</sequence>
<accession>A0ABQ5WHY7</accession>